<organism evidence="2 3">
    <name type="scientific">Mya arenaria</name>
    <name type="common">Soft-shell clam</name>
    <dbReference type="NCBI Taxonomy" id="6604"/>
    <lineage>
        <taxon>Eukaryota</taxon>
        <taxon>Metazoa</taxon>
        <taxon>Spiralia</taxon>
        <taxon>Lophotrochozoa</taxon>
        <taxon>Mollusca</taxon>
        <taxon>Bivalvia</taxon>
        <taxon>Autobranchia</taxon>
        <taxon>Heteroconchia</taxon>
        <taxon>Euheterodonta</taxon>
        <taxon>Imparidentia</taxon>
        <taxon>Neoheterodontei</taxon>
        <taxon>Myida</taxon>
        <taxon>Myoidea</taxon>
        <taxon>Myidae</taxon>
        <taxon>Mya</taxon>
    </lineage>
</organism>
<keyword evidence="1" id="KW-0732">Signal</keyword>
<gene>
    <name evidence="2" type="ORF">MAR_009891</name>
</gene>
<dbReference type="EMBL" id="CP111015">
    <property type="protein sequence ID" value="WAR03333.1"/>
    <property type="molecule type" value="Genomic_DNA"/>
</dbReference>
<protein>
    <recommendedName>
        <fullName evidence="4">Secreted protein</fullName>
    </recommendedName>
</protein>
<evidence type="ECO:0000313" key="3">
    <source>
        <dbReference type="Proteomes" id="UP001164746"/>
    </source>
</evidence>
<name>A0ABY7E037_MYAAR</name>
<evidence type="ECO:0000313" key="2">
    <source>
        <dbReference type="EMBL" id="WAR03333.1"/>
    </source>
</evidence>
<proteinExistence type="predicted"/>
<feature type="signal peptide" evidence="1">
    <location>
        <begin position="1"/>
        <end position="20"/>
    </location>
</feature>
<accession>A0ABY7E037</accession>
<evidence type="ECO:0008006" key="4">
    <source>
        <dbReference type="Google" id="ProtNLM"/>
    </source>
</evidence>
<evidence type="ECO:0000256" key="1">
    <source>
        <dbReference type="SAM" id="SignalP"/>
    </source>
</evidence>
<feature type="chain" id="PRO_5046840868" description="Secreted protein" evidence="1">
    <location>
        <begin position="21"/>
        <end position="128"/>
    </location>
</feature>
<dbReference type="Proteomes" id="UP001164746">
    <property type="component" value="Chromosome 4"/>
</dbReference>
<sequence length="128" mass="13961">MELSDLLVTVLILQISLCTGISVSTNGGMDRLIQLQLLQYTQGSTLVDGLVLAGTIVEGGPVYGRDRKILGGQSVHPGLAFVDFGFQLDKCPPRTFGYQCKSWVPVECEVNRHLVYRGKLCTCKVNVC</sequence>
<keyword evidence="3" id="KW-1185">Reference proteome</keyword>
<reference evidence="2" key="1">
    <citation type="submission" date="2022-11" db="EMBL/GenBank/DDBJ databases">
        <title>Centuries of genome instability and evolution in soft-shell clam transmissible cancer (bioRxiv).</title>
        <authorList>
            <person name="Hart S.F.M."/>
            <person name="Yonemitsu M.A."/>
            <person name="Giersch R.M."/>
            <person name="Beal B.F."/>
            <person name="Arriagada G."/>
            <person name="Davis B.W."/>
            <person name="Ostrander E.A."/>
            <person name="Goff S.P."/>
            <person name="Metzger M.J."/>
        </authorList>
    </citation>
    <scope>NUCLEOTIDE SEQUENCE</scope>
    <source>
        <strain evidence="2">MELC-2E11</strain>
        <tissue evidence="2">Siphon/mantle</tissue>
    </source>
</reference>